<dbReference type="AlphaFoldDB" id="A0AA87DRW7"/>
<reference evidence="1 2" key="1">
    <citation type="submission" date="2011-03" db="EMBL/GenBank/DDBJ databases">
        <title>The Genome Sequence of Gemella haemolysans M341.</title>
        <authorList>
            <consortium name="The Broad Institute Genome Sequencing Platform"/>
            <consortium name="The Broad Institute Genome Sequencing Center for Infectious Disease"/>
            <person name="Earl A."/>
            <person name="Ward D."/>
            <person name="Feldgarden M."/>
            <person name="Gevers D."/>
            <person name="Sibley C.D."/>
            <person name="Field T.R."/>
            <person name="Grinwis M."/>
            <person name="Eshaghurshan C.S."/>
            <person name="Surette M.G."/>
            <person name="Young S.K."/>
            <person name="Zeng Q."/>
            <person name="Gargeya S."/>
            <person name="Fitzgerald M."/>
            <person name="Haas B."/>
            <person name="Abouelleil A."/>
            <person name="Alvarado L."/>
            <person name="Arachchi H.M."/>
            <person name="Berlin A."/>
            <person name="Brown A."/>
            <person name="Chapman S.B."/>
            <person name="Chen Z."/>
            <person name="Dunbar C."/>
            <person name="Freedman E."/>
            <person name="Gearin G."/>
            <person name="Gellesch M."/>
            <person name="Goldberg J."/>
            <person name="Griggs A."/>
            <person name="Gujja S."/>
            <person name="Heilman E.R."/>
            <person name="Heiman D."/>
            <person name="Howarth C."/>
            <person name="Larson L."/>
            <person name="Lui A."/>
            <person name="MacDonald P.J.P."/>
            <person name="Mehta T."/>
            <person name="Montmayeur A."/>
            <person name="Murphy C."/>
            <person name="Neiman D."/>
            <person name="Pearson M."/>
            <person name="Priest M."/>
            <person name="Roberts A."/>
            <person name="Saif S."/>
            <person name="Shea T."/>
            <person name="Shenoy N."/>
            <person name="Sisk P."/>
            <person name="Stolte C."/>
            <person name="Sykes S."/>
            <person name="White J."/>
            <person name="Yandava C."/>
            <person name="Wortman J."/>
            <person name="Nusbaum C."/>
            <person name="Birren B."/>
        </authorList>
    </citation>
    <scope>NUCLEOTIDE SEQUENCE [LARGE SCALE GENOMIC DNA]</scope>
    <source>
        <strain evidence="1 2">M341</strain>
    </source>
</reference>
<gene>
    <name evidence="1" type="ORF">HMPREF0428_00993</name>
</gene>
<evidence type="ECO:0000313" key="1">
    <source>
        <dbReference type="EMBL" id="EGF88475.1"/>
    </source>
</evidence>
<evidence type="ECO:0000313" key="2">
    <source>
        <dbReference type="Proteomes" id="UP000004773"/>
    </source>
</evidence>
<organism evidence="1 2">
    <name type="scientific">Gemella haemolysans M341</name>
    <dbReference type="NCBI Taxonomy" id="562981"/>
    <lineage>
        <taxon>Bacteria</taxon>
        <taxon>Bacillati</taxon>
        <taxon>Bacillota</taxon>
        <taxon>Bacilli</taxon>
        <taxon>Bacillales</taxon>
        <taxon>Gemellaceae</taxon>
        <taxon>Gemella</taxon>
    </lineage>
</organism>
<sequence>MNYKELENAINLLNETKKIDMMIEDIVDYNYVEIETEHDTSCFGEKHQQKFINVLKEIKEEIIKELNELGVTEE</sequence>
<dbReference type="RefSeq" id="WP_003147085.1">
    <property type="nucleotide sequence ID" value="NZ_GL883583.1"/>
</dbReference>
<comment type="caution">
    <text evidence="1">The sequence shown here is derived from an EMBL/GenBank/DDBJ whole genome shotgun (WGS) entry which is preliminary data.</text>
</comment>
<proteinExistence type="predicted"/>
<dbReference type="EMBL" id="ACRO01000015">
    <property type="protein sequence ID" value="EGF88475.1"/>
    <property type="molecule type" value="Genomic_DNA"/>
</dbReference>
<accession>A0AA87DRW7</accession>
<protein>
    <submittedName>
        <fullName evidence="1">Uncharacterized protein</fullName>
    </submittedName>
</protein>
<dbReference type="Proteomes" id="UP000004773">
    <property type="component" value="Unassembled WGS sequence"/>
</dbReference>
<name>A0AA87DRW7_9BACL</name>